<protein>
    <submittedName>
        <fullName evidence="1">Uncharacterized protein</fullName>
    </submittedName>
</protein>
<name>A9NY42_PICSI</name>
<organism evidence="1">
    <name type="scientific">Picea sitchensis</name>
    <name type="common">Sitka spruce</name>
    <name type="synonym">Pinus sitchensis</name>
    <dbReference type="NCBI Taxonomy" id="3332"/>
    <lineage>
        <taxon>Eukaryota</taxon>
        <taxon>Viridiplantae</taxon>
        <taxon>Streptophyta</taxon>
        <taxon>Embryophyta</taxon>
        <taxon>Tracheophyta</taxon>
        <taxon>Spermatophyta</taxon>
        <taxon>Pinopsida</taxon>
        <taxon>Pinidae</taxon>
        <taxon>Conifers I</taxon>
        <taxon>Pinales</taxon>
        <taxon>Pinaceae</taxon>
        <taxon>Picea</taxon>
    </lineage>
</organism>
<evidence type="ECO:0000313" key="1">
    <source>
        <dbReference type="EMBL" id="ABK25553.1"/>
    </source>
</evidence>
<proteinExistence type="evidence at transcript level"/>
<sequence length="65" mass="6918">MASATAASSLASASSSFFAGGQQLKAEKNVSRIYARFSFSGLKKKTKANTLILSAWQSTRSRRTG</sequence>
<dbReference type="EMBL" id="EF086275">
    <property type="protein sequence ID" value="ABK25553.1"/>
    <property type="molecule type" value="mRNA"/>
</dbReference>
<accession>A9NY42</accession>
<dbReference type="AlphaFoldDB" id="A9NY42"/>
<reference evidence="1" key="1">
    <citation type="journal article" date="2008" name="BMC Genomics">
        <title>A conifer genomics resource of 200,000 spruce (Picea spp.) ESTs and 6,464 high-quality, sequence-finished full-length cDNAs for Sitka spruce (Picea sitchensis).</title>
        <authorList>
            <person name="Ralph S.G."/>
            <person name="Chun H.J."/>
            <person name="Kolosova N."/>
            <person name="Cooper D."/>
            <person name="Oddy C."/>
            <person name="Ritland C.E."/>
            <person name="Kirkpatrick R."/>
            <person name="Moore R."/>
            <person name="Barber S."/>
            <person name="Holt R.A."/>
            <person name="Jones S.J."/>
            <person name="Marra M.A."/>
            <person name="Douglas C.J."/>
            <person name="Ritland K."/>
            <person name="Bohlmann J."/>
        </authorList>
    </citation>
    <scope>NUCLEOTIDE SEQUENCE</scope>
    <source>
        <tissue evidence="1">Green portion of the leader tissue</tissue>
    </source>
</reference>